<dbReference type="Proteomes" id="UP001172673">
    <property type="component" value="Unassembled WGS sequence"/>
</dbReference>
<dbReference type="AlphaFoldDB" id="A0AA39CFL9"/>
<evidence type="ECO:0000313" key="1">
    <source>
        <dbReference type="EMBL" id="KAJ9606489.1"/>
    </source>
</evidence>
<protein>
    <submittedName>
        <fullName evidence="1">Uncharacterized protein</fullName>
    </submittedName>
</protein>
<name>A0AA39CFL9_9EURO</name>
<dbReference type="EMBL" id="JAPDRK010000014">
    <property type="protein sequence ID" value="KAJ9606489.1"/>
    <property type="molecule type" value="Genomic_DNA"/>
</dbReference>
<organism evidence="1 2">
    <name type="scientific">Cladophialophora chaetospira</name>
    <dbReference type="NCBI Taxonomy" id="386627"/>
    <lineage>
        <taxon>Eukaryota</taxon>
        <taxon>Fungi</taxon>
        <taxon>Dikarya</taxon>
        <taxon>Ascomycota</taxon>
        <taxon>Pezizomycotina</taxon>
        <taxon>Eurotiomycetes</taxon>
        <taxon>Chaetothyriomycetidae</taxon>
        <taxon>Chaetothyriales</taxon>
        <taxon>Herpotrichiellaceae</taxon>
        <taxon>Cladophialophora</taxon>
    </lineage>
</organism>
<comment type="caution">
    <text evidence="1">The sequence shown here is derived from an EMBL/GenBank/DDBJ whole genome shotgun (WGS) entry which is preliminary data.</text>
</comment>
<keyword evidence="2" id="KW-1185">Reference proteome</keyword>
<accession>A0AA39CFL9</accession>
<evidence type="ECO:0000313" key="2">
    <source>
        <dbReference type="Proteomes" id="UP001172673"/>
    </source>
</evidence>
<reference evidence="1" key="1">
    <citation type="submission" date="2022-10" db="EMBL/GenBank/DDBJ databases">
        <title>Culturing micro-colonial fungi from biological soil crusts in the Mojave desert and describing Neophaeococcomyces mojavensis, and introducing the new genera and species Taxawa tesnikishii.</title>
        <authorList>
            <person name="Kurbessoian T."/>
            <person name="Stajich J.E."/>
        </authorList>
    </citation>
    <scope>NUCLEOTIDE SEQUENCE</scope>
    <source>
        <strain evidence="1">TK_41</strain>
    </source>
</reference>
<gene>
    <name evidence="1" type="ORF">H2200_009450</name>
</gene>
<sequence length="164" mass="18109">MAPTITTAVTDFFWDHNYVSVGLEHVCLDALSALRGSLVARLVGKGQTSFTRVEDDISLVHEGQMYRAAYIDKIQCAGFRQTKHRPTGRPREQYDAIWMHVNITEYEEFIPADGIVGLENRATPVATQLQWLLEAIAKYNAGTHVGGTLPSGGGGFWSWGSHTS</sequence>
<proteinExistence type="predicted"/>